<evidence type="ECO:0000256" key="10">
    <source>
        <dbReference type="ARBA" id="ARBA00023004"/>
    </source>
</evidence>
<dbReference type="GO" id="GO:0000049">
    <property type="term" value="F:tRNA binding"/>
    <property type="evidence" value="ECO:0007669"/>
    <property type="project" value="TreeGrafter"/>
</dbReference>
<dbReference type="Pfam" id="PF22082">
    <property type="entry name" value="TtuA_LIM_N"/>
    <property type="match status" value="1"/>
</dbReference>
<dbReference type="Proteomes" id="UP000184375">
    <property type="component" value="Unassembled WGS sequence"/>
</dbReference>
<feature type="binding site" evidence="12">
    <location>
        <position position="276"/>
    </location>
    <ligand>
        <name>Zn(2+)</name>
        <dbReference type="ChEBI" id="CHEBI:29105"/>
        <label>2</label>
    </ligand>
</feature>
<evidence type="ECO:0000256" key="2">
    <source>
        <dbReference type="ARBA" id="ARBA00001966"/>
    </source>
</evidence>
<gene>
    <name evidence="15" type="ORF">SAMN05660826_00637</name>
</gene>
<sequence length="315" mass="35982">MLCRRCKEKAEIYLKRHNTAFCSNCFRIYYSEQVKRNVKREKMFKPKDRILVVVSGGKDSMALWHILLKLGYNVTGMYINLGISAYSDRSQEVVEKFSQANNAPVIIKNIEKEYGFSIPALAREIRRSTCSLCGTIKRYLFNKVAQDGGFDAVATGHNLDDEAATLLGNVLSWQEGYLARQSPVLPSTHPKLVKKVKPLFTLTERENLAYVLFNGIEFIHEECPHALGASSILYKEILNKLEDESPGTKQRFLTNFYKKGRKFFEKYSEPVKLNECKICGQVTTSEICSFCRIRLMVEKKKADSILQEGDGFNLI</sequence>
<feature type="binding site" evidence="12">
    <location>
        <position position="22"/>
    </location>
    <ligand>
        <name>Zn(2+)</name>
        <dbReference type="ChEBI" id="CHEBI:29105"/>
        <label>1</label>
    </ligand>
</feature>
<evidence type="ECO:0000256" key="9">
    <source>
        <dbReference type="ARBA" id="ARBA00022842"/>
    </source>
</evidence>
<name>A0A1M7HGA7_9FIRM</name>
<evidence type="ECO:0000256" key="1">
    <source>
        <dbReference type="ARBA" id="ARBA00001946"/>
    </source>
</evidence>
<evidence type="ECO:0000256" key="7">
    <source>
        <dbReference type="ARBA" id="ARBA00022833"/>
    </source>
</evidence>
<dbReference type="GO" id="GO:0046872">
    <property type="term" value="F:metal ion binding"/>
    <property type="evidence" value="ECO:0007669"/>
    <property type="project" value="UniProtKB-KW"/>
</dbReference>
<feature type="binding site" evidence="12">
    <location>
        <position position="279"/>
    </location>
    <ligand>
        <name>Zn(2+)</name>
        <dbReference type="ChEBI" id="CHEBI:29105"/>
        <label>2</label>
    </ligand>
</feature>
<evidence type="ECO:0000256" key="4">
    <source>
        <dbReference type="ARBA" id="ARBA00022679"/>
    </source>
</evidence>
<feature type="binding site" evidence="12">
    <location>
        <position position="3"/>
    </location>
    <ligand>
        <name>Zn(2+)</name>
        <dbReference type="ChEBI" id="CHEBI:29105"/>
        <label>1</label>
    </ligand>
</feature>
<keyword evidence="8" id="KW-0067">ATP-binding</keyword>
<keyword evidence="6" id="KW-0547">Nucleotide-binding</keyword>
<reference evidence="16" key="1">
    <citation type="submission" date="2016-11" db="EMBL/GenBank/DDBJ databases">
        <authorList>
            <person name="Varghese N."/>
            <person name="Submissions S."/>
        </authorList>
    </citation>
    <scope>NUCLEOTIDE SEQUENCE [LARGE SCALE GENOMIC DNA]</scope>
    <source>
        <strain evidence="16">DSM 18802</strain>
    </source>
</reference>
<proteinExistence type="predicted"/>
<comment type="cofactor">
    <cofactor evidence="1">
        <name>Mg(2+)</name>
        <dbReference type="ChEBI" id="CHEBI:18420"/>
    </cofactor>
</comment>
<keyword evidence="4" id="KW-0808">Transferase</keyword>
<organism evidence="15 16">
    <name type="scientific">Caldanaerovirga acetigignens</name>
    <dbReference type="NCBI Taxonomy" id="447595"/>
    <lineage>
        <taxon>Bacteria</taxon>
        <taxon>Bacillati</taxon>
        <taxon>Bacillota</taxon>
        <taxon>Clostridia</taxon>
        <taxon>Thermosediminibacterales</taxon>
        <taxon>Thermosediminibacteraceae</taxon>
        <taxon>Caldanaerovirga</taxon>
    </lineage>
</organism>
<dbReference type="AlphaFoldDB" id="A0A1M7HGA7"/>
<dbReference type="GO" id="GO:0002144">
    <property type="term" value="C:cytosolic tRNA wobble base thiouridylase complex"/>
    <property type="evidence" value="ECO:0007669"/>
    <property type="project" value="TreeGrafter"/>
</dbReference>
<evidence type="ECO:0000256" key="5">
    <source>
        <dbReference type="ARBA" id="ARBA00022723"/>
    </source>
</evidence>
<feature type="domain" description="tRNA(Ile)-lysidine/2-thiocytidine synthase N-terminal" evidence="13">
    <location>
        <begin position="50"/>
        <end position="222"/>
    </location>
</feature>
<dbReference type="EMBL" id="FRCR01000003">
    <property type="protein sequence ID" value="SHM27484.1"/>
    <property type="molecule type" value="Genomic_DNA"/>
</dbReference>
<dbReference type="GO" id="GO:0002143">
    <property type="term" value="P:tRNA wobble position uridine thiolation"/>
    <property type="evidence" value="ECO:0007669"/>
    <property type="project" value="TreeGrafter"/>
</dbReference>
<dbReference type="InterPro" id="IPR054306">
    <property type="entry name" value="TtuA-like_LIM_N"/>
</dbReference>
<dbReference type="PIRSF" id="PIRSF004976">
    <property type="entry name" value="ATPase_YdaO"/>
    <property type="match status" value="1"/>
</dbReference>
<dbReference type="STRING" id="447595.SAMN05660826_00637"/>
<dbReference type="SUPFAM" id="SSF52402">
    <property type="entry name" value="Adenine nucleotide alpha hydrolases-like"/>
    <property type="match status" value="1"/>
</dbReference>
<keyword evidence="10" id="KW-0408">Iron</keyword>
<evidence type="ECO:0000313" key="16">
    <source>
        <dbReference type="Proteomes" id="UP000184375"/>
    </source>
</evidence>
<dbReference type="FunFam" id="3.40.50.620:FF:000174">
    <property type="entry name" value="ATPase, PP-loop superfamily"/>
    <property type="match status" value="1"/>
</dbReference>
<feature type="domain" description="2-thiouridine synthetase TtuA-like N-terminal LIM" evidence="14">
    <location>
        <begin position="3"/>
        <end position="27"/>
    </location>
</feature>
<dbReference type="Gene3D" id="3.40.50.620">
    <property type="entry name" value="HUPs"/>
    <property type="match status" value="1"/>
</dbReference>
<dbReference type="InterPro" id="IPR014729">
    <property type="entry name" value="Rossmann-like_a/b/a_fold"/>
</dbReference>
<evidence type="ECO:0000313" key="15">
    <source>
        <dbReference type="EMBL" id="SHM27484.1"/>
    </source>
</evidence>
<evidence type="ECO:0000256" key="3">
    <source>
        <dbReference type="ARBA" id="ARBA00022485"/>
    </source>
</evidence>
<accession>A0A1M7HGA7</accession>
<keyword evidence="5 12" id="KW-0479">Metal-binding</keyword>
<protein>
    <submittedName>
        <fullName evidence="15">TIGR00269 family protein</fullName>
    </submittedName>
</protein>
<dbReference type="CDD" id="cd01993">
    <property type="entry name" value="TtuA-like"/>
    <property type="match status" value="1"/>
</dbReference>
<dbReference type="Pfam" id="PF01171">
    <property type="entry name" value="ATP_bind_3"/>
    <property type="match status" value="1"/>
</dbReference>
<evidence type="ECO:0000256" key="6">
    <source>
        <dbReference type="ARBA" id="ARBA00022741"/>
    </source>
</evidence>
<dbReference type="PANTHER" id="PTHR11807:SF27">
    <property type="entry name" value="TRNA-5-METHYLURIDINE(54) 2-SULFURTRANSFERASE"/>
    <property type="match status" value="1"/>
</dbReference>
<evidence type="ECO:0000256" key="11">
    <source>
        <dbReference type="ARBA" id="ARBA00023014"/>
    </source>
</evidence>
<evidence type="ECO:0000256" key="12">
    <source>
        <dbReference type="PIRSR" id="PIRSR004976-50"/>
    </source>
</evidence>
<evidence type="ECO:0000259" key="13">
    <source>
        <dbReference type="Pfam" id="PF01171"/>
    </source>
</evidence>
<feature type="binding site" evidence="12">
    <location>
        <position position="6"/>
    </location>
    <ligand>
        <name>Zn(2+)</name>
        <dbReference type="ChEBI" id="CHEBI:29105"/>
        <label>1</label>
    </ligand>
</feature>
<keyword evidence="11" id="KW-0411">Iron-sulfur</keyword>
<keyword evidence="7 12" id="KW-0862">Zinc</keyword>
<feature type="binding site" evidence="12">
    <location>
        <position position="25"/>
    </location>
    <ligand>
        <name>Zn(2+)</name>
        <dbReference type="ChEBI" id="CHEBI:29105"/>
        <label>1</label>
    </ligand>
</feature>
<keyword evidence="3" id="KW-0004">4Fe-4S</keyword>
<dbReference type="GO" id="GO:0051539">
    <property type="term" value="F:4 iron, 4 sulfur cluster binding"/>
    <property type="evidence" value="ECO:0007669"/>
    <property type="project" value="UniProtKB-KW"/>
</dbReference>
<dbReference type="InterPro" id="IPR011063">
    <property type="entry name" value="TilS/TtcA_N"/>
</dbReference>
<dbReference type="OrthoDB" id="9801054at2"/>
<feature type="binding site" evidence="12">
    <location>
        <position position="288"/>
    </location>
    <ligand>
        <name>Zn(2+)</name>
        <dbReference type="ChEBI" id="CHEBI:29105"/>
        <label>2</label>
    </ligand>
</feature>
<evidence type="ECO:0000259" key="14">
    <source>
        <dbReference type="Pfam" id="PF22082"/>
    </source>
</evidence>
<comment type="cofactor">
    <cofactor evidence="2">
        <name>[4Fe-4S] cluster</name>
        <dbReference type="ChEBI" id="CHEBI:49883"/>
    </cofactor>
</comment>
<dbReference type="PANTHER" id="PTHR11807">
    <property type="entry name" value="ATPASES OF THE PP SUPERFAMILY-RELATED"/>
    <property type="match status" value="1"/>
</dbReference>
<feature type="binding site" evidence="12">
    <location>
        <position position="291"/>
    </location>
    <ligand>
        <name>Zn(2+)</name>
        <dbReference type="ChEBI" id="CHEBI:29105"/>
        <label>2</label>
    </ligand>
</feature>
<evidence type="ECO:0000256" key="8">
    <source>
        <dbReference type="ARBA" id="ARBA00022840"/>
    </source>
</evidence>
<dbReference type="GO" id="GO:0016740">
    <property type="term" value="F:transferase activity"/>
    <property type="evidence" value="ECO:0007669"/>
    <property type="project" value="UniProtKB-KW"/>
</dbReference>
<keyword evidence="9" id="KW-0460">Magnesium</keyword>
<dbReference type="InterPro" id="IPR035107">
    <property type="entry name" value="tRNA_thiolation_TtcA_Ctu1"/>
</dbReference>
<keyword evidence="16" id="KW-1185">Reference proteome</keyword>
<dbReference type="GO" id="GO:0005524">
    <property type="term" value="F:ATP binding"/>
    <property type="evidence" value="ECO:0007669"/>
    <property type="project" value="UniProtKB-KW"/>
</dbReference>
<dbReference type="RefSeq" id="WP_073254551.1">
    <property type="nucleotide sequence ID" value="NZ_FRCR01000003.1"/>
</dbReference>